<accession>A0A2T7U8M3</accession>
<organism evidence="2 3">
    <name type="scientific">Limnohabitans planktonicus II-D5</name>
    <dbReference type="NCBI Taxonomy" id="1293045"/>
    <lineage>
        <taxon>Bacteria</taxon>
        <taxon>Pseudomonadati</taxon>
        <taxon>Pseudomonadota</taxon>
        <taxon>Betaproteobacteria</taxon>
        <taxon>Burkholderiales</taxon>
        <taxon>Comamonadaceae</taxon>
        <taxon>Limnohabitans</taxon>
    </lineage>
</organism>
<dbReference type="AlphaFoldDB" id="A0A2T7U8M3"/>
<name>A0A2T7U8M3_9BURK</name>
<dbReference type="STRING" id="1293045.H663_00230"/>
<evidence type="ECO:0000313" key="3">
    <source>
        <dbReference type="Proteomes" id="UP000037507"/>
    </source>
</evidence>
<feature type="domain" description="YHYH" evidence="1">
    <location>
        <begin position="114"/>
        <end position="322"/>
    </location>
</feature>
<dbReference type="PROSITE" id="PS51257">
    <property type="entry name" value="PROKAR_LIPOPROTEIN"/>
    <property type="match status" value="1"/>
</dbReference>
<dbReference type="Pfam" id="PF14240">
    <property type="entry name" value="YHYH"/>
    <property type="match status" value="1"/>
</dbReference>
<dbReference type="OrthoDB" id="9797506at2"/>
<evidence type="ECO:0000313" key="2">
    <source>
        <dbReference type="EMBL" id="PVE41027.1"/>
    </source>
</evidence>
<comment type="caution">
    <text evidence="2">The sequence shown here is derived from an EMBL/GenBank/DDBJ whole genome shotgun (WGS) entry which is preliminary data.</text>
</comment>
<dbReference type="Proteomes" id="UP000037507">
    <property type="component" value="Unassembled WGS sequence"/>
</dbReference>
<proteinExistence type="predicted"/>
<dbReference type="EMBL" id="LFYT02000045">
    <property type="protein sequence ID" value="PVE41027.1"/>
    <property type="molecule type" value="Genomic_DNA"/>
</dbReference>
<gene>
    <name evidence="2" type="ORF">H663_019465</name>
</gene>
<keyword evidence="3" id="KW-1185">Reference proteome</keyword>
<protein>
    <recommendedName>
        <fullName evidence="1">YHYH domain-containing protein</fullName>
    </recommendedName>
</protein>
<evidence type="ECO:0000259" key="1">
    <source>
        <dbReference type="Pfam" id="PF14240"/>
    </source>
</evidence>
<reference evidence="2" key="1">
    <citation type="submission" date="2017-04" db="EMBL/GenBank/DDBJ databases">
        <title>Unexpected and diverse lifestyles within the genus Limnohabitans.</title>
        <authorList>
            <person name="Kasalicky V."/>
            <person name="Mehrshad M."/>
            <person name="Andrei S.-A."/>
            <person name="Salcher M."/>
            <person name="Kratochvilova H."/>
            <person name="Simek K."/>
            <person name="Ghai R."/>
        </authorList>
    </citation>
    <scope>NUCLEOTIDE SEQUENCE [LARGE SCALE GENOMIC DNA]</scope>
    <source>
        <strain evidence="2">II-D5</strain>
    </source>
</reference>
<dbReference type="InterPro" id="IPR025924">
    <property type="entry name" value="YHYH_dom"/>
</dbReference>
<sequence length="342" mass="35575">MEKNLHVNIVSERFIRAAGLSVCLAALTACGGGSSTTTDTTSTTTTAGVQCSYNWSALNTDPLVNLTSTANWSCSDTTRSLKANGVPDHAVGPFNIQADLDFTIKAQTIDVSATITPVVTSTTGAAIQTAGYALNGIKFEPGTGGNCASTATSTDTTTGAACTMLGNAGTWRMEALGQTTFNFGTDGSNGHVQPGGVYHYHGMPEKFIDKLGKGNQTMTLVGWASDGFPMYARYGHVDASNAQSGVKVLTSSWRKKTSPDSGRPSATIFPMGTFLQDYEYVAGSGDLDECNGRTGVTPEFPKGIYHYMVTGSWPYVHRCVKGTVTAGATGGGAAGGMPPPRP</sequence>